<organism evidence="2 3">
    <name type="scientific">Capnocytophaga bilenii</name>
    <dbReference type="NCBI Taxonomy" id="2819369"/>
    <lineage>
        <taxon>Bacteria</taxon>
        <taxon>Pseudomonadati</taxon>
        <taxon>Bacteroidota</taxon>
        <taxon>Flavobacteriia</taxon>
        <taxon>Flavobacteriales</taxon>
        <taxon>Flavobacteriaceae</taxon>
        <taxon>Capnocytophaga</taxon>
    </lineage>
</organism>
<keyword evidence="3" id="KW-1185">Reference proteome</keyword>
<evidence type="ECO:0000256" key="1">
    <source>
        <dbReference type="SAM" id="MobiDB-lite"/>
    </source>
</evidence>
<dbReference type="EMBL" id="JAGDYP010000004">
    <property type="protein sequence ID" value="MBO1884165.1"/>
    <property type="molecule type" value="Genomic_DNA"/>
</dbReference>
<gene>
    <name evidence="2" type="ORF">J4N46_06980</name>
</gene>
<proteinExistence type="predicted"/>
<feature type="region of interest" description="Disordered" evidence="1">
    <location>
        <begin position="24"/>
        <end position="52"/>
    </location>
</feature>
<comment type="caution">
    <text evidence="2">The sequence shown here is derived from an EMBL/GenBank/DDBJ whole genome shotgun (WGS) entry which is preliminary data.</text>
</comment>
<accession>A0ABS3PXW7</accession>
<dbReference type="Proteomes" id="UP000681610">
    <property type="component" value="Unassembled WGS sequence"/>
</dbReference>
<evidence type="ECO:0000313" key="3">
    <source>
        <dbReference type="Proteomes" id="UP000681610"/>
    </source>
</evidence>
<name>A0ABS3PXW7_9FLAO</name>
<reference evidence="2 3" key="1">
    <citation type="submission" date="2021-03" db="EMBL/GenBank/DDBJ databases">
        <title>Isolation and description of Capnocytophaga bilenii sp. nov., a novel Capnocytophaga species, isolated from a gingivitis subject.</title>
        <authorList>
            <person name="Antezack A."/>
            <person name="Monnet-Corti V."/>
            <person name="La Scola B."/>
        </authorList>
    </citation>
    <scope>NUCLEOTIDE SEQUENCE [LARGE SCALE GENOMIC DNA]</scope>
    <source>
        <strain evidence="2 3">Marseille-Q4570</strain>
    </source>
</reference>
<dbReference type="RefSeq" id="WP_208058703.1">
    <property type="nucleotide sequence ID" value="NZ_JAGDYP010000004.1"/>
</dbReference>
<evidence type="ECO:0000313" key="2">
    <source>
        <dbReference type="EMBL" id="MBO1884165.1"/>
    </source>
</evidence>
<evidence type="ECO:0008006" key="4">
    <source>
        <dbReference type="Google" id="ProtNLM"/>
    </source>
</evidence>
<protein>
    <recommendedName>
        <fullName evidence="4">Lipoprotein</fullName>
    </recommendedName>
</protein>
<sequence length="254" mass="30089">MKRILYLLIVSLLVANCWQPSDKKENNEVSQANDVKENPKEDFGEEEMPKQSNDTIITPKDVQVNEDGTIFYDHHRLIYIEKISELIKRIENTKIFILKKSYKCNLNQDNLEDMILAFDNKYTHFSATGDIDWTVAPVIVLLNKGDNLYKMSYNSTIYPNSFGDNFGNISIKNNFFTIELFNQVLEKYDSEKYITFKYDEQKKDIFLHRYGEIINWWESKPTNTQLTKKDFGEISFEEYDEDMIKELVYKVKNK</sequence>